<feature type="compositionally biased region" description="Low complexity" evidence="1">
    <location>
        <begin position="1"/>
        <end position="12"/>
    </location>
</feature>
<dbReference type="Gene3D" id="1.20.58.1700">
    <property type="match status" value="1"/>
</dbReference>
<comment type="caution">
    <text evidence="4">The sequence shown here is derived from an EMBL/GenBank/DDBJ whole genome shotgun (WGS) entry which is preliminary data.</text>
</comment>
<dbReference type="EMBL" id="JAUCGQ010000001">
    <property type="protein sequence ID" value="MDM7853913.1"/>
    <property type="molecule type" value="Genomic_DNA"/>
</dbReference>
<dbReference type="Pfam" id="PF01425">
    <property type="entry name" value="Amidase"/>
    <property type="match status" value="1"/>
</dbReference>
<dbReference type="InterPro" id="IPR036928">
    <property type="entry name" value="AS_sf"/>
</dbReference>
<evidence type="ECO:0000313" key="4">
    <source>
        <dbReference type="EMBL" id="MDM7853913.1"/>
    </source>
</evidence>
<dbReference type="InterPro" id="IPR053844">
    <property type="entry name" value="AH_C"/>
</dbReference>
<sequence>MTTRDAGAAAPARDPRVPGTARERVERAYARLAEVGRPEAWITLRAVDDALRDADEVDAALAAGRSLPLAGTVFAVKDNIDVAGLPTTAASPTYAYVPEVSATAVRRLVDAGAVVLGKTNLDQFATGLVGTRSPYGVVRGARFPERVSGGSSSGSAVVTALGVVDFALATDTAGSGRVPAALNGIVGIKTTLGLVPTAGVVPACPSYDATTVLAPTLALAVATTRIVAGPDPADPHSRTWPDDVRLAAPAAPVVGVPPDDQLELLSPAALVAFHAQVDRLVAGGARTRGVDISAMLACARLLYDGALVAERYASFGAAVEAATTGVDPVVAGIVDRARGVTAADLVRDQQRVLAYRLEAAEALSGCDVLLLPTAPCHPTIAEVEADPVGVNSRLGTFTNFVNLLDLAAVSVPALGPDGEPGVVDGGLFGVTVVARAFDDQVAIDVAARFTGESVPEPLPGVGVDLVVFGAHMAGLPLHGELEAAGARFVEQVSTAPRYRMVALPGSPARPGVHEAAPGAALAGELWRVPPAGLGTFLAGLRAPMTLGPVELADGRTVVGFGCARPVGEDITHHGGWRAYLAALAEQPDERTAR</sequence>
<proteinExistence type="predicted"/>
<dbReference type="RefSeq" id="WP_289453431.1">
    <property type="nucleotide sequence ID" value="NZ_JAUCGQ010000001.1"/>
</dbReference>
<gene>
    <name evidence="4" type="primary">atzF</name>
    <name evidence="4" type="ORF">QRT04_03120</name>
</gene>
<dbReference type="Gene3D" id="3.90.1300.10">
    <property type="entry name" value="Amidase signature (AS) domain"/>
    <property type="match status" value="1"/>
</dbReference>
<accession>A0ABT7SCJ8</accession>
<name>A0ABT7SCJ8_9CELL</name>
<organism evidence="4 5">
    <name type="scientific">Cellulomonas alba</name>
    <dbReference type="NCBI Taxonomy" id="3053467"/>
    <lineage>
        <taxon>Bacteria</taxon>
        <taxon>Bacillati</taxon>
        <taxon>Actinomycetota</taxon>
        <taxon>Actinomycetes</taxon>
        <taxon>Micrococcales</taxon>
        <taxon>Cellulomonadaceae</taxon>
        <taxon>Cellulomonas</taxon>
    </lineage>
</organism>
<dbReference type="InterPro" id="IPR014085">
    <property type="entry name" value="Allophanate_hydrolase"/>
</dbReference>
<dbReference type="Proteomes" id="UP001529338">
    <property type="component" value="Unassembled WGS sequence"/>
</dbReference>
<dbReference type="SUPFAM" id="SSF75304">
    <property type="entry name" value="Amidase signature (AS) enzymes"/>
    <property type="match status" value="1"/>
</dbReference>
<dbReference type="InterPro" id="IPR000120">
    <property type="entry name" value="Amidase"/>
</dbReference>
<keyword evidence="5" id="KW-1185">Reference proteome</keyword>
<reference evidence="4 5" key="1">
    <citation type="submission" date="2023-06" db="EMBL/GenBank/DDBJ databases">
        <title>Cellulomonas sp. MW4 Whole genome sequence.</title>
        <authorList>
            <person name="Park S."/>
        </authorList>
    </citation>
    <scope>NUCLEOTIDE SEQUENCE [LARGE SCALE GENOMIC DNA]</scope>
    <source>
        <strain evidence="4 5">MW4</strain>
    </source>
</reference>
<feature type="region of interest" description="Disordered" evidence="1">
    <location>
        <begin position="1"/>
        <end position="21"/>
    </location>
</feature>
<dbReference type="Gene3D" id="3.10.490.10">
    <property type="entry name" value="Gamma-glutamyl cyclotransferase-like"/>
    <property type="match status" value="1"/>
</dbReference>
<evidence type="ECO:0000256" key="1">
    <source>
        <dbReference type="SAM" id="MobiDB-lite"/>
    </source>
</evidence>
<evidence type="ECO:0000259" key="3">
    <source>
        <dbReference type="Pfam" id="PF21986"/>
    </source>
</evidence>
<dbReference type="Pfam" id="PF21986">
    <property type="entry name" value="AH_C"/>
    <property type="match status" value="1"/>
</dbReference>
<feature type="domain" description="Allophanate hydrolase C-terminal" evidence="3">
    <location>
        <begin position="463"/>
        <end position="581"/>
    </location>
</feature>
<evidence type="ECO:0000259" key="2">
    <source>
        <dbReference type="Pfam" id="PF01425"/>
    </source>
</evidence>
<dbReference type="PANTHER" id="PTHR11895:SF169">
    <property type="entry name" value="GLUTAMYL-TRNA(GLN) AMIDOTRANSFERASE"/>
    <property type="match status" value="1"/>
</dbReference>
<feature type="domain" description="Amidase" evidence="2">
    <location>
        <begin position="25"/>
        <end position="440"/>
    </location>
</feature>
<evidence type="ECO:0000313" key="5">
    <source>
        <dbReference type="Proteomes" id="UP001529338"/>
    </source>
</evidence>
<dbReference type="EC" id="3.5.1.54" evidence="4"/>
<dbReference type="GO" id="GO:0004039">
    <property type="term" value="F:allophanate hydrolase activity"/>
    <property type="evidence" value="ECO:0007669"/>
    <property type="project" value="UniProtKB-EC"/>
</dbReference>
<dbReference type="InterPro" id="IPR023631">
    <property type="entry name" value="Amidase_dom"/>
</dbReference>
<protein>
    <submittedName>
        <fullName evidence="4">Allophanate hydrolase</fullName>
        <ecNumber evidence="4">3.5.1.54</ecNumber>
    </submittedName>
</protein>
<keyword evidence="4" id="KW-0378">Hydrolase</keyword>
<dbReference type="NCBIfam" id="NF006043">
    <property type="entry name" value="PRK08186.1"/>
    <property type="match status" value="1"/>
</dbReference>
<dbReference type="PANTHER" id="PTHR11895">
    <property type="entry name" value="TRANSAMIDASE"/>
    <property type="match status" value="1"/>
</dbReference>
<dbReference type="NCBIfam" id="TIGR02713">
    <property type="entry name" value="allophanate_hyd"/>
    <property type="match status" value="1"/>
</dbReference>